<protein>
    <recommendedName>
        <fullName evidence="7">Alpha-glucosidase</fullName>
    </recommendedName>
</protein>
<keyword evidence="2" id="KW-0326">Glycosidase</keyword>
<reference evidence="5 6" key="1">
    <citation type="journal article" date="2024" name="BMC Genomics">
        <title>Genome assembly of redclaw crayfish (Cherax quadricarinatus) provides insights into its immune adaptation and hypoxia tolerance.</title>
        <authorList>
            <person name="Liu Z."/>
            <person name="Zheng J."/>
            <person name="Li H."/>
            <person name="Fang K."/>
            <person name="Wang S."/>
            <person name="He J."/>
            <person name="Zhou D."/>
            <person name="Weng S."/>
            <person name="Chi M."/>
            <person name="Gu Z."/>
            <person name="He J."/>
            <person name="Li F."/>
            <person name="Wang M."/>
        </authorList>
    </citation>
    <scope>NUCLEOTIDE SEQUENCE [LARGE SCALE GENOMIC DNA]</scope>
    <source>
        <strain evidence="5">ZL_2023a</strain>
    </source>
</reference>
<dbReference type="AlphaFoldDB" id="A0AAW0X0B6"/>
<dbReference type="InterPro" id="IPR013780">
    <property type="entry name" value="Glyco_hydro_b"/>
</dbReference>
<dbReference type="EMBL" id="JARKIK010000053">
    <property type="protein sequence ID" value="KAK8733719.1"/>
    <property type="molecule type" value="Genomic_DNA"/>
</dbReference>
<dbReference type="Pfam" id="PF01055">
    <property type="entry name" value="Glyco_hydro_31_2nd"/>
    <property type="match status" value="1"/>
</dbReference>
<dbReference type="PANTHER" id="PTHR46959">
    <property type="entry name" value="SULFOQUINOVOSIDASE"/>
    <property type="match status" value="1"/>
</dbReference>
<sequence>TTMPPLMVRSKELFLRSAEYAVFTPVMRTHEGNKPEANHQYYSDEDTLFQFARLTQIHSRLLPYTRSLIQELSTAGTPVQRPLFLDFEEDAGSWDIMYQYLYGPDLLVAPVIHKGQETQTVYLPGGGSGWVYFWEVTEEAVVGPVTVTVPVPMGYPAVYYRKDSPWQPLFQEIAQEFGLATEGTSVL</sequence>
<dbReference type="InterPro" id="IPR052990">
    <property type="entry name" value="Sulfoquinovosidase_GH31"/>
</dbReference>
<dbReference type="Gene3D" id="3.20.20.80">
    <property type="entry name" value="Glycosidases"/>
    <property type="match status" value="1"/>
</dbReference>
<gene>
    <name evidence="5" type="ORF">OTU49_006449</name>
</gene>
<keyword evidence="2" id="KW-0378">Hydrolase</keyword>
<evidence type="ECO:0000256" key="2">
    <source>
        <dbReference type="RuleBase" id="RU361185"/>
    </source>
</evidence>
<proteinExistence type="inferred from homology"/>
<dbReference type="Proteomes" id="UP001445076">
    <property type="component" value="Unassembled WGS sequence"/>
</dbReference>
<feature type="domain" description="Glycoside hydrolase family 31 TIM barrel" evidence="3">
    <location>
        <begin position="10"/>
        <end position="65"/>
    </location>
</feature>
<dbReference type="InterPro" id="IPR017853">
    <property type="entry name" value="GH"/>
</dbReference>
<dbReference type="InterPro" id="IPR000322">
    <property type="entry name" value="Glyco_hydro_31_TIM"/>
</dbReference>
<comment type="caution">
    <text evidence="5">The sequence shown here is derived from an EMBL/GenBank/DDBJ whole genome shotgun (WGS) entry which is preliminary data.</text>
</comment>
<accession>A0AAW0X0B6</accession>
<dbReference type="GO" id="GO:0005975">
    <property type="term" value="P:carbohydrate metabolic process"/>
    <property type="evidence" value="ECO:0007669"/>
    <property type="project" value="InterPro"/>
</dbReference>
<evidence type="ECO:0000313" key="5">
    <source>
        <dbReference type="EMBL" id="KAK8733719.1"/>
    </source>
</evidence>
<dbReference type="GO" id="GO:0004553">
    <property type="term" value="F:hydrolase activity, hydrolyzing O-glycosyl compounds"/>
    <property type="evidence" value="ECO:0007669"/>
    <property type="project" value="InterPro"/>
</dbReference>
<evidence type="ECO:0000259" key="3">
    <source>
        <dbReference type="Pfam" id="PF01055"/>
    </source>
</evidence>
<comment type="similarity">
    <text evidence="1 2">Belongs to the glycosyl hydrolase 31 family.</text>
</comment>
<evidence type="ECO:0008006" key="7">
    <source>
        <dbReference type="Google" id="ProtNLM"/>
    </source>
</evidence>
<feature type="domain" description="Glycosyl hydrolase family 31 C-terminal" evidence="4">
    <location>
        <begin position="76"/>
        <end position="163"/>
    </location>
</feature>
<dbReference type="InterPro" id="IPR048395">
    <property type="entry name" value="Glyco_hydro_31_C"/>
</dbReference>
<dbReference type="SUPFAM" id="SSF51445">
    <property type="entry name" value="(Trans)glycosidases"/>
    <property type="match status" value="1"/>
</dbReference>
<name>A0AAW0X0B6_CHEQU</name>
<dbReference type="Pfam" id="PF21365">
    <property type="entry name" value="Glyco_hydro_31_3rd"/>
    <property type="match status" value="1"/>
</dbReference>
<feature type="non-terminal residue" evidence="5">
    <location>
        <position position="1"/>
    </location>
</feature>
<organism evidence="5 6">
    <name type="scientific">Cherax quadricarinatus</name>
    <name type="common">Australian red claw crayfish</name>
    <dbReference type="NCBI Taxonomy" id="27406"/>
    <lineage>
        <taxon>Eukaryota</taxon>
        <taxon>Metazoa</taxon>
        <taxon>Ecdysozoa</taxon>
        <taxon>Arthropoda</taxon>
        <taxon>Crustacea</taxon>
        <taxon>Multicrustacea</taxon>
        <taxon>Malacostraca</taxon>
        <taxon>Eumalacostraca</taxon>
        <taxon>Eucarida</taxon>
        <taxon>Decapoda</taxon>
        <taxon>Pleocyemata</taxon>
        <taxon>Astacidea</taxon>
        <taxon>Parastacoidea</taxon>
        <taxon>Parastacidae</taxon>
        <taxon>Cherax</taxon>
    </lineage>
</organism>
<evidence type="ECO:0000259" key="4">
    <source>
        <dbReference type="Pfam" id="PF21365"/>
    </source>
</evidence>
<dbReference type="Gene3D" id="2.60.40.1180">
    <property type="entry name" value="Golgi alpha-mannosidase II"/>
    <property type="match status" value="1"/>
</dbReference>
<evidence type="ECO:0000256" key="1">
    <source>
        <dbReference type="ARBA" id="ARBA00007806"/>
    </source>
</evidence>
<dbReference type="PANTHER" id="PTHR46959:SF2">
    <property type="entry name" value="SULFOQUINOVOSIDASE"/>
    <property type="match status" value="1"/>
</dbReference>
<dbReference type="SUPFAM" id="SSF51011">
    <property type="entry name" value="Glycosyl hydrolase domain"/>
    <property type="match status" value="1"/>
</dbReference>
<evidence type="ECO:0000313" key="6">
    <source>
        <dbReference type="Proteomes" id="UP001445076"/>
    </source>
</evidence>
<keyword evidence="6" id="KW-1185">Reference proteome</keyword>